<evidence type="ECO:0000313" key="2">
    <source>
        <dbReference type="EMBL" id="OGL46394.1"/>
    </source>
</evidence>
<feature type="transmembrane region" description="Helical" evidence="1">
    <location>
        <begin position="518"/>
        <end position="537"/>
    </location>
</feature>
<keyword evidence="1" id="KW-1133">Transmembrane helix</keyword>
<sequence length="539" mass="58577">MVKSFHFICVFVIFIFIFYYPVTSEAATKVLSMQKGTVDSDCSCTSPGAFCTSYVQGGFVNGEICASRFDPSPSDYPVQVTRVYSIFGLTGTGPSFFGLSIWEDDGVSLTPGTLLYYDDAYAITGDESSCYEIDLRSISPPICITDSSKKIRVGFTYDHSGEPANIRDSTMNFSARNFIFAKVISSYVWYQSSTLGVAGDWIMEIEIDANSSACGAVTPTPTMSSIPTLTPTLTLTPTPVSTNTPTSTPTPPPSVVYFDRTDYYTDTDSAVITVEDSRLNIDSFNIDYGTISLVSTSDIIGFSMNIAETGVDTGIFTTSAALKDLTFSLTGSDSVNKKIWVHDGDQIVVSYYDSFASVTRNDTAYWHQFAPTSTPTPPPSYVMFDRENYCTTTDSAIITVFDTDLDTDPSSQQTVSVRVISNSDLIGINMVLTEATIHSDYFTSSATGIDLSFDLSSSLEPLGIIKVKDGDLLAVTYRDIAPVITRSDTAHWWNSAAPCATTPILTPLNALSSSNKNILIFFLGCLLVFFGCLPRNLGH</sequence>
<dbReference type="AlphaFoldDB" id="A0A1F7RZH8"/>
<accession>A0A1F7RZH8</accession>
<reference evidence="2 3" key="1">
    <citation type="journal article" date="2016" name="Nat. Commun.">
        <title>Thousands of microbial genomes shed light on interconnected biogeochemical processes in an aquifer system.</title>
        <authorList>
            <person name="Anantharaman K."/>
            <person name="Brown C.T."/>
            <person name="Hug L.A."/>
            <person name="Sharon I."/>
            <person name="Castelle C.J."/>
            <person name="Probst A.J."/>
            <person name="Thomas B.C."/>
            <person name="Singh A."/>
            <person name="Wilkins M.J."/>
            <person name="Karaoz U."/>
            <person name="Brodie E.L."/>
            <person name="Williams K.H."/>
            <person name="Hubbard S.S."/>
            <person name="Banfield J.F."/>
        </authorList>
    </citation>
    <scope>NUCLEOTIDE SEQUENCE [LARGE SCALE GENOMIC DNA]</scope>
</reference>
<evidence type="ECO:0000313" key="3">
    <source>
        <dbReference type="Proteomes" id="UP000179266"/>
    </source>
</evidence>
<name>A0A1F7RZH8_9BACT</name>
<comment type="caution">
    <text evidence="2">The sequence shown here is derived from an EMBL/GenBank/DDBJ whole genome shotgun (WGS) entry which is preliminary data.</text>
</comment>
<gene>
    <name evidence="2" type="ORF">A2161_03130</name>
</gene>
<keyword evidence="1" id="KW-0472">Membrane</keyword>
<proteinExistence type="predicted"/>
<protein>
    <submittedName>
        <fullName evidence="2">Uncharacterized protein</fullName>
    </submittedName>
</protein>
<keyword evidence="1" id="KW-0812">Transmembrane</keyword>
<organism evidence="2 3">
    <name type="scientific">Candidatus Schekmanbacteria bacterium RBG_13_48_7</name>
    <dbReference type="NCBI Taxonomy" id="1817878"/>
    <lineage>
        <taxon>Bacteria</taxon>
        <taxon>Candidatus Schekmaniibacteriota</taxon>
    </lineage>
</organism>
<dbReference type="Proteomes" id="UP000179266">
    <property type="component" value="Unassembled WGS sequence"/>
</dbReference>
<dbReference type="EMBL" id="MGDD01000130">
    <property type="protein sequence ID" value="OGL46394.1"/>
    <property type="molecule type" value="Genomic_DNA"/>
</dbReference>
<evidence type="ECO:0000256" key="1">
    <source>
        <dbReference type="SAM" id="Phobius"/>
    </source>
</evidence>